<proteinExistence type="predicted"/>
<keyword evidence="2" id="KW-1185">Reference proteome</keyword>
<comment type="caution">
    <text evidence="1">The sequence shown here is derived from an EMBL/GenBank/DDBJ whole genome shotgun (WGS) entry which is preliminary data.</text>
</comment>
<dbReference type="EMBL" id="JANRMS010000281">
    <property type="protein sequence ID" value="KAJ3542692.1"/>
    <property type="molecule type" value="Genomic_DNA"/>
</dbReference>
<accession>A0ACC1SMP1</accession>
<gene>
    <name evidence="1" type="ORF">NM208_g3964</name>
</gene>
<protein>
    <submittedName>
        <fullName evidence="1">Uncharacterized protein</fullName>
    </submittedName>
</protein>
<name>A0ACC1SMP1_9HYPO</name>
<evidence type="ECO:0000313" key="2">
    <source>
        <dbReference type="Proteomes" id="UP001148629"/>
    </source>
</evidence>
<dbReference type="Proteomes" id="UP001148629">
    <property type="component" value="Unassembled WGS sequence"/>
</dbReference>
<sequence length="373" mass="40240">MSVRTIKASVLHGARDLREENRTIPPPGADELQVSVRATGICGSDQHYYKHFRNGDILIREPMSLGHESSGVVEAVGPGVTGFDIGDRVALEVGLSCGSCKLCKAGKYNLCRNMQFRGSAKHFPHFQGTLQERINHPARLCHKLPDGVTDIEGALVEPLSVAINAIRRAALKADEKALVLGAGPVGLLVAAMLRVEKIDDITIADIEKQRVDFAILNGFASRGVVMPKTAPGSNASEDKMSRAKEAARLLTDGDEFDVVFECTGVEACVQSAIYSTAPSGRVMIIGMGTPVQTLPLSAASLREVDILGVFRYANTYSYGIDLLARRDAVRLPDISKLVTHKFSDFQEVPLAFDAAARTKDDDGNLVLKVIIET</sequence>
<reference evidence="1" key="1">
    <citation type="submission" date="2022-08" db="EMBL/GenBank/DDBJ databases">
        <title>Genome Sequence of Fusarium decemcellulare.</title>
        <authorList>
            <person name="Buettner E."/>
        </authorList>
    </citation>
    <scope>NUCLEOTIDE SEQUENCE</scope>
    <source>
        <strain evidence="1">Babe19</strain>
    </source>
</reference>
<evidence type="ECO:0000313" key="1">
    <source>
        <dbReference type="EMBL" id="KAJ3542692.1"/>
    </source>
</evidence>
<organism evidence="1 2">
    <name type="scientific">Fusarium decemcellulare</name>
    <dbReference type="NCBI Taxonomy" id="57161"/>
    <lineage>
        <taxon>Eukaryota</taxon>
        <taxon>Fungi</taxon>
        <taxon>Dikarya</taxon>
        <taxon>Ascomycota</taxon>
        <taxon>Pezizomycotina</taxon>
        <taxon>Sordariomycetes</taxon>
        <taxon>Hypocreomycetidae</taxon>
        <taxon>Hypocreales</taxon>
        <taxon>Nectriaceae</taxon>
        <taxon>Fusarium</taxon>
        <taxon>Fusarium decemcellulare species complex</taxon>
    </lineage>
</organism>